<name>A0A1H7SET6_9NOCA</name>
<evidence type="ECO:0000256" key="1">
    <source>
        <dbReference type="SAM" id="Phobius"/>
    </source>
</evidence>
<accession>A0A1H7SET6</accession>
<keyword evidence="1" id="KW-0812">Transmembrane</keyword>
<evidence type="ECO:0000313" key="3">
    <source>
        <dbReference type="Proteomes" id="UP000198677"/>
    </source>
</evidence>
<feature type="transmembrane region" description="Helical" evidence="1">
    <location>
        <begin position="29"/>
        <end position="48"/>
    </location>
</feature>
<organism evidence="2 3">
    <name type="scientific">Rhodococcus maanshanensis</name>
    <dbReference type="NCBI Taxonomy" id="183556"/>
    <lineage>
        <taxon>Bacteria</taxon>
        <taxon>Bacillati</taxon>
        <taxon>Actinomycetota</taxon>
        <taxon>Actinomycetes</taxon>
        <taxon>Mycobacteriales</taxon>
        <taxon>Nocardiaceae</taxon>
        <taxon>Rhodococcus</taxon>
    </lineage>
</organism>
<sequence length="52" mass="5400">MLIGILGFFTVMAFIGAVAGIVRGDPGLTESLVLAGCVVLLGLAVAVWRRVR</sequence>
<reference evidence="3" key="1">
    <citation type="submission" date="2016-10" db="EMBL/GenBank/DDBJ databases">
        <authorList>
            <person name="Varghese N."/>
            <person name="Submissions S."/>
        </authorList>
    </citation>
    <scope>NUCLEOTIDE SEQUENCE [LARGE SCALE GENOMIC DNA]</scope>
    <source>
        <strain evidence="3">DSM 44675</strain>
    </source>
</reference>
<keyword evidence="1" id="KW-0472">Membrane</keyword>
<gene>
    <name evidence="2" type="ORF">SAMN05444583_11354</name>
</gene>
<evidence type="ECO:0000313" key="2">
    <source>
        <dbReference type="EMBL" id="SEL70918.1"/>
    </source>
</evidence>
<dbReference type="Proteomes" id="UP000198677">
    <property type="component" value="Unassembled WGS sequence"/>
</dbReference>
<keyword evidence="3" id="KW-1185">Reference proteome</keyword>
<dbReference type="AlphaFoldDB" id="A0A1H7SET6"/>
<protein>
    <submittedName>
        <fullName evidence="2">Uncharacterized protein</fullName>
    </submittedName>
</protein>
<proteinExistence type="predicted"/>
<dbReference type="EMBL" id="FOAW01000013">
    <property type="protein sequence ID" value="SEL70918.1"/>
    <property type="molecule type" value="Genomic_DNA"/>
</dbReference>
<keyword evidence="1" id="KW-1133">Transmembrane helix</keyword>